<dbReference type="GO" id="GO:0045881">
    <property type="term" value="P:positive regulation of sporulation resulting in formation of a cellular spore"/>
    <property type="evidence" value="ECO:0007669"/>
    <property type="project" value="TreeGrafter"/>
</dbReference>
<dbReference type="CDD" id="cd16393">
    <property type="entry name" value="SPO0J_N"/>
    <property type="match status" value="1"/>
</dbReference>
<dbReference type="PANTHER" id="PTHR33375">
    <property type="entry name" value="CHROMOSOME-PARTITIONING PROTEIN PARB-RELATED"/>
    <property type="match status" value="1"/>
</dbReference>
<dbReference type="InterPro" id="IPR036086">
    <property type="entry name" value="ParB/Sulfiredoxin_sf"/>
</dbReference>
<evidence type="ECO:0000259" key="4">
    <source>
        <dbReference type="SMART" id="SM00470"/>
    </source>
</evidence>
<dbReference type="RefSeq" id="WP_165106493.1">
    <property type="nucleotide sequence ID" value="NZ_JAAKYA010000031.1"/>
</dbReference>
<dbReference type="NCBIfam" id="TIGR00180">
    <property type="entry name" value="parB_part"/>
    <property type="match status" value="1"/>
</dbReference>
<dbReference type="AlphaFoldDB" id="A0A6M1RGS5"/>
<gene>
    <name evidence="5" type="ORF">G4L39_05325</name>
</gene>
<comment type="caution">
    <text evidence="5">The sequence shown here is derived from an EMBL/GenBank/DDBJ whole genome shotgun (WGS) entry which is preliminary data.</text>
</comment>
<dbReference type="Pfam" id="PF23552">
    <property type="entry name" value="ParB_C"/>
    <property type="match status" value="1"/>
</dbReference>
<feature type="domain" description="ParB-like N-terminal" evidence="4">
    <location>
        <begin position="47"/>
        <end position="136"/>
    </location>
</feature>
<dbReference type="SUPFAM" id="SSF110849">
    <property type="entry name" value="ParB/Sulfiredoxin"/>
    <property type="match status" value="1"/>
</dbReference>
<dbReference type="SMART" id="SM00470">
    <property type="entry name" value="ParB"/>
    <property type="match status" value="1"/>
</dbReference>
<keyword evidence="2" id="KW-0159">Chromosome partition</keyword>
<dbReference type="GO" id="GO:0003677">
    <property type="term" value="F:DNA binding"/>
    <property type="evidence" value="ECO:0007669"/>
    <property type="project" value="UniProtKB-KW"/>
</dbReference>
<dbReference type="Proteomes" id="UP000477311">
    <property type="component" value="Unassembled WGS sequence"/>
</dbReference>
<protein>
    <submittedName>
        <fullName evidence="5">ParB/RepB/Spo0J family partition protein</fullName>
    </submittedName>
</protein>
<dbReference type="GO" id="GO:0007059">
    <property type="term" value="P:chromosome segregation"/>
    <property type="evidence" value="ECO:0007669"/>
    <property type="project" value="UniProtKB-KW"/>
</dbReference>
<dbReference type="InterPro" id="IPR057240">
    <property type="entry name" value="ParB_dimer_C"/>
</dbReference>
<dbReference type="Pfam" id="PF17762">
    <property type="entry name" value="HTH_ParB"/>
    <property type="match status" value="1"/>
</dbReference>
<proteinExistence type="inferred from homology"/>
<dbReference type="FunFam" id="1.10.10.2830:FF:000001">
    <property type="entry name" value="Chromosome partitioning protein ParB"/>
    <property type="match status" value="1"/>
</dbReference>
<name>A0A6M1RGS5_9BACT</name>
<keyword evidence="3" id="KW-0238">DNA-binding</keyword>
<dbReference type="InterPro" id="IPR004437">
    <property type="entry name" value="ParB/RepB/Spo0J"/>
</dbReference>
<evidence type="ECO:0000313" key="5">
    <source>
        <dbReference type="EMBL" id="NGO38816.1"/>
    </source>
</evidence>
<dbReference type="PANTHER" id="PTHR33375:SF1">
    <property type="entry name" value="CHROMOSOME-PARTITIONING PROTEIN PARB-RELATED"/>
    <property type="match status" value="1"/>
</dbReference>
<dbReference type="InterPro" id="IPR050336">
    <property type="entry name" value="Chromosome_partition/occlusion"/>
</dbReference>
<dbReference type="Gene3D" id="1.10.10.2830">
    <property type="match status" value="1"/>
</dbReference>
<dbReference type="GO" id="GO:0005694">
    <property type="term" value="C:chromosome"/>
    <property type="evidence" value="ECO:0007669"/>
    <property type="project" value="TreeGrafter"/>
</dbReference>
<comment type="similarity">
    <text evidence="1">Belongs to the ParB family.</text>
</comment>
<dbReference type="EMBL" id="JAAKYA010000031">
    <property type="protein sequence ID" value="NGO38816.1"/>
    <property type="molecule type" value="Genomic_DNA"/>
</dbReference>
<reference evidence="5 6" key="1">
    <citation type="submission" date="2020-02" db="EMBL/GenBank/DDBJ databases">
        <title>Draft genome sequence of Limisphaera ngatamarikiensis NGM72.4T, a thermophilic Verrucomicrobia grouped in subdivision 3.</title>
        <authorList>
            <person name="Carere C.R."/>
            <person name="Steen J."/>
            <person name="Hugenholtz P."/>
            <person name="Stott M.B."/>
        </authorList>
    </citation>
    <scope>NUCLEOTIDE SEQUENCE [LARGE SCALE GENOMIC DNA]</scope>
    <source>
        <strain evidence="5 6">NGM72.4</strain>
    </source>
</reference>
<dbReference type="InterPro" id="IPR041468">
    <property type="entry name" value="HTH_ParB/Spo0J"/>
</dbReference>
<keyword evidence="6" id="KW-1185">Reference proteome</keyword>
<sequence length="308" mass="33701">MAKPALGRGLGALLGSGTPATPPTAVGAAAAAAPASFSGAAAGEVPVRVPVAQIRPNSLQPRQEFDPASLEELAESIRQQGILQPLVVRRRGDGFELIAGERRWRAAQLLQLTEVPVLIRDVDDRTALELALVENLQRENLNPIEEAQGYAQLLQQFGFTQEEVARRVGRSRAAVANALRLLKLPSQVQGYLRTGQLSVGHAKVILALEDEHLQELAAEQVVREGLNVRQTEGLVARLQAGSARPRGSRRTRAPETDAQVRRLEDRLRERLGTRVRLQYREGRGRLEIAFFSDEELERVLQILGVGPD</sequence>
<dbReference type="Pfam" id="PF02195">
    <property type="entry name" value="ParB_N"/>
    <property type="match status" value="1"/>
</dbReference>
<organism evidence="5 6">
    <name type="scientific">Limisphaera ngatamarikiensis</name>
    <dbReference type="NCBI Taxonomy" id="1324935"/>
    <lineage>
        <taxon>Bacteria</taxon>
        <taxon>Pseudomonadati</taxon>
        <taxon>Verrucomicrobiota</taxon>
        <taxon>Verrucomicrobiia</taxon>
        <taxon>Limisphaerales</taxon>
        <taxon>Limisphaeraceae</taxon>
        <taxon>Limisphaera</taxon>
    </lineage>
</organism>
<dbReference type="InterPro" id="IPR003115">
    <property type="entry name" value="ParB_N"/>
</dbReference>
<evidence type="ECO:0000256" key="1">
    <source>
        <dbReference type="ARBA" id="ARBA00006295"/>
    </source>
</evidence>
<evidence type="ECO:0000256" key="2">
    <source>
        <dbReference type="ARBA" id="ARBA00022829"/>
    </source>
</evidence>
<dbReference type="FunFam" id="3.90.1530.30:FF:000001">
    <property type="entry name" value="Chromosome partitioning protein ParB"/>
    <property type="match status" value="1"/>
</dbReference>
<accession>A0A6M1RGS5</accession>
<evidence type="ECO:0000313" key="6">
    <source>
        <dbReference type="Proteomes" id="UP000477311"/>
    </source>
</evidence>
<dbReference type="Gene3D" id="3.90.1530.30">
    <property type="match status" value="1"/>
</dbReference>
<evidence type="ECO:0000256" key="3">
    <source>
        <dbReference type="ARBA" id="ARBA00023125"/>
    </source>
</evidence>